<keyword evidence="2" id="KW-0663">Pyridoxal phosphate</keyword>
<evidence type="ECO:0000259" key="6">
    <source>
        <dbReference type="PROSITE" id="PS50949"/>
    </source>
</evidence>
<dbReference type="GO" id="GO:0003700">
    <property type="term" value="F:DNA-binding transcription factor activity"/>
    <property type="evidence" value="ECO:0007669"/>
    <property type="project" value="InterPro"/>
</dbReference>
<dbReference type="SUPFAM" id="SSF53383">
    <property type="entry name" value="PLP-dependent transferases"/>
    <property type="match status" value="1"/>
</dbReference>
<protein>
    <submittedName>
        <fullName evidence="7">GntR family transcriptional regulator</fullName>
    </submittedName>
</protein>
<evidence type="ECO:0000313" key="7">
    <source>
        <dbReference type="EMBL" id="BDU75820.1"/>
    </source>
</evidence>
<organism evidence="7 8">
    <name type="scientific">Mesoterricola sediminis</name>
    <dbReference type="NCBI Taxonomy" id="2927980"/>
    <lineage>
        <taxon>Bacteria</taxon>
        <taxon>Pseudomonadati</taxon>
        <taxon>Acidobacteriota</taxon>
        <taxon>Holophagae</taxon>
        <taxon>Holophagales</taxon>
        <taxon>Holophagaceae</taxon>
        <taxon>Mesoterricola</taxon>
    </lineage>
</organism>
<dbReference type="RefSeq" id="WP_243329287.1">
    <property type="nucleotide sequence ID" value="NZ_AP027081.1"/>
</dbReference>
<keyword evidence="5" id="KW-0804">Transcription</keyword>
<evidence type="ECO:0000256" key="4">
    <source>
        <dbReference type="ARBA" id="ARBA00023125"/>
    </source>
</evidence>
<keyword evidence="8" id="KW-1185">Reference proteome</keyword>
<dbReference type="InterPro" id="IPR036390">
    <property type="entry name" value="WH_DNA-bd_sf"/>
</dbReference>
<dbReference type="CDD" id="cd07377">
    <property type="entry name" value="WHTH_GntR"/>
    <property type="match status" value="1"/>
</dbReference>
<dbReference type="InterPro" id="IPR015424">
    <property type="entry name" value="PyrdxlP-dep_Trfase"/>
</dbReference>
<name>A0AA48GUD5_9BACT</name>
<gene>
    <name evidence="7" type="ORF">METESE_07780</name>
</gene>
<comment type="similarity">
    <text evidence="1">In the C-terminal section; belongs to the class-I pyridoxal-phosphate-dependent aminotransferase family.</text>
</comment>
<dbReference type="CDD" id="cd00609">
    <property type="entry name" value="AAT_like"/>
    <property type="match status" value="1"/>
</dbReference>
<evidence type="ECO:0000313" key="8">
    <source>
        <dbReference type="Proteomes" id="UP001228113"/>
    </source>
</evidence>
<dbReference type="InterPro" id="IPR015421">
    <property type="entry name" value="PyrdxlP-dep_Trfase_major"/>
</dbReference>
<dbReference type="Pfam" id="PF00155">
    <property type="entry name" value="Aminotran_1_2"/>
    <property type="match status" value="1"/>
</dbReference>
<dbReference type="PROSITE" id="PS50949">
    <property type="entry name" value="HTH_GNTR"/>
    <property type="match status" value="1"/>
</dbReference>
<dbReference type="PANTHER" id="PTHR46577:SF1">
    <property type="entry name" value="HTH-TYPE TRANSCRIPTIONAL REGULATORY PROTEIN GABR"/>
    <property type="match status" value="1"/>
</dbReference>
<keyword evidence="4" id="KW-0238">DNA-binding</keyword>
<evidence type="ECO:0000256" key="1">
    <source>
        <dbReference type="ARBA" id="ARBA00005384"/>
    </source>
</evidence>
<dbReference type="InterPro" id="IPR004839">
    <property type="entry name" value="Aminotransferase_I/II_large"/>
</dbReference>
<dbReference type="EMBL" id="AP027081">
    <property type="protein sequence ID" value="BDU75820.1"/>
    <property type="molecule type" value="Genomic_DNA"/>
</dbReference>
<accession>A0AA48GUD5</accession>
<dbReference type="GO" id="GO:0030170">
    <property type="term" value="F:pyridoxal phosphate binding"/>
    <property type="evidence" value="ECO:0007669"/>
    <property type="project" value="InterPro"/>
</dbReference>
<keyword evidence="3" id="KW-0805">Transcription regulation</keyword>
<dbReference type="Proteomes" id="UP001228113">
    <property type="component" value="Chromosome"/>
</dbReference>
<dbReference type="Pfam" id="PF00392">
    <property type="entry name" value="GntR"/>
    <property type="match status" value="1"/>
</dbReference>
<evidence type="ECO:0000256" key="2">
    <source>
        <dbReference type="ARBA" id="ARBA00022898"/>
    </source>
</evidence>
<dbReference type="AlphaFoldDB" id="A0AA48GUD5"/>
<dbReference type="GO" id="GO:0003677">
    <property type="term" value="F:DNA binding"/>
    <property type="evidence" value="ECO:0007669"/>
    <property type="project" value="UniProtKB-KW"/>
</dbReference>
<dbReference type="InterPro" id="IPR036388">
    <property type="entry name" value="WH-like_DNA-bd_sf"/>
</dbReference>
<dbReference type="SMART" id="SM00345">
    <property type="entry name" value="HTH_GNTR"/>
    <property type="match status" value="1"/>
</dbReference>
<proteinExistence type="inferred from homology"/>
<reference evidence="7" key="1">
    <citation type="journal article" date="2023" name="Int. J. Syst. Evol. Microbiol.">
        <title>Mesoterricola silvestris gen. nov., sp. nov., Mesoterricola sediminis sp. nov., Geothrix oryzae sp. nov., Geothrix edaphica sp. nov., Geothrix rubra sp. nov., and Geothrix limicola sp. nov., six novel members of Acidobacteriota isolated from soils.</title>
        <authorList>
            <person name="Itoh H."/>
            <person name="Sugisawa Y."/>
            <person name="Mise K."/>
            <person name="Xu Z."/>
            <person name="Kuniyasu M."/>
            <person name="Ushijima N."/>
            <person name="Kawano K."/>
            <person name="Kobayashi E."/>
            <person name="Shiratori Y."/>
            <person name="Masuda Y."/>
            <person name="Senoo K."/>
        </authorList>
    </citation>
    <scope>NUCLEOTIDE SEQUENCE</scope>
    <source>
        <strain evidence="7">W786</strain>
    </source>
</reference>
<dbReference type="SUPFAM" id="SSF46785">
    <property type="entry name" value="Winged helix' DNA-binding domain"/>
    <property type="match status" value="1"/>
</dbReference>
<dbReference type="InterPro" id="IPR000524">
    <property type="entry name" value="Tscrpt_reg_HTH_GntR"/>
</dbReference>
<dbReference type="InterPro" id="IPR051446">
    <property type="entry name" value="HTH_trans_reg/aminotransferase"/>
</dbReference>
<sequence>MTGRLRPEPLRLTLEAGPGATLVQRVVQTVIKAILEGRLRPGTVLPGSRALATLLGVNRHTVIPALNELVDQGWLVTEPSRGTFVALELPSQARTVASARETGVGFDLPSFLLPASVPDPTTLFLADGTPDPRLAPAQELSRAYQRALRHHAPALLRGQDPLGHPILREAVAGWVGERHGLAVSPDRVLITRGSRAALAMLVATLFRKQAVVGVESPGNRAAWDIFLAAGHLTLRPLPVDAEGLDTEALAALLAQGPVRLLYLTPRRQFPTAVSLSRPRAEALLALAASHRVAILEDDYDGEFAYGDPRPESLLALDRTGQVIHLGSLSRLLTPGLRLGYLVVPAALVPLLARIKRPQDLGDAPTERAVADLIRDGELGAHLRRTRRIYEGRRDLLCGRLQEELGGQLEVAVPTGGLGLWLRAAPGVDLAAWLRRARDLGLRLHPPDQFFLGEPAPAFRMGFSQATEEELASAVTRLKAALGRSR</sequence>
<evidence type="ECO:0000256" key="3">
    <source>
        <dbReference type="ARBA" id="ARBA00023015"/>
    </source>
</evidence>
<feature type="domain" description="HTH gntR-type" evidence="6">
    <location>
        <begin position="20"/>
        <end position="88"/>
    </location>
</feature>
<dbReference type="PANTHER" id="PTHR46577">
    <property type="entry name" value="HTH-TYPE TRANSCRIPTIONAL REGULATORY PROTEIN GABR"/>
    <property type="match status" value="1"/>
</dbReference>
<dbReference type="Gene3D" id="3.40.640.10">
    <property type="entry name" value="Type I PLP-dependent aspartate aminotransferase-like (Major domain)"/>
    <property type="match status" value="1"/>
</dbReference>
<dbReference type="KEGG" id="msea:METESE_07780"/>
<evidence type="ECO:0000256" key="5">
    <source>
        <dbReference type="ARBA" id="ARBA00023163"/>
    </source>
</evidence>
<dbReference type="Gene3D" id="1.10.10.10">
    <property type="entry name" value="Winged helix-like DNA-binding domain superfamily/Winged helix DNA-binding domain"/>
    <property type="match status" value="1"/>
</dbReference>